<keyword evidence="3" id="KW-0378">Hydrolase</keyword>
<dbReference type="GO" id="GO:0004519">
    <property type="term" value="F:endonuclease activity"/>
    <property type="evidence" value="ECO:0007669"/>
    <property type="project" value="UniProtKB-KW"/>
</dbReference>
<feature type="compositionally biased region" description="Basic and acidic residues" evidence="1">
    <location>
        <begin position="10"/>
        <end position="24"/>
    </location>
</feature>
<accession>A0ABZ2D1Y4</accession>
<reference evidence="3 4" key="1">
    <citation type="submission" date="2024-02" db="EMBL/GenBank/DDBJ databases">
        <title>The whole genome sequence of five bacterial samples isolated from Abu Dhabi Sabkha-shore region.</title>
        <authorList>
            <person name="Sudalaimuthuasari N."/>
            <person name="Sarfraz B."/>
            <person name="Tuyisabe J.D."/>
            <person name="Mugisha Ntwali L.D.M."/>
            <person name="Ali A.I.A.A."/>
            <person name="Almansoori S.Z.A."/>
            <person name="Alajami H.S.A."/>
            <person name="Almeqbaali A.A.S."/>
            <person name="Kundu B."/>
            <person name="Saeed E.E."/>
            <person name="Sukumarinath V."/>
            <person name="Mishra A.K."/>
            <person name="Hazzouri K.M."/>
            <person name="Almaskari R."/>
            <person name="Sharma A.K."/>
            <person name="Amiri K.M.A."/>
        </authorList>
    </citation>
    <scope>NUCLEOTIDE SEQUENCE [LARGE SCALE GENOMIC DNA]</scope>
    <source>
        <strain evidence="4">kcgeb_sd</strain>
    </source>
</reference>
<dbReference type="EMBL" id="CP144918">
    <property type="protein sequence ID" value="WWA47050.1"/>
    <property type="molecule type" value="Genomic_DNA"/>
</dbReference>
<dbReference type="RefSeq" id="WP_338445941.1">
    <property type="nucleotide sequence ID" value="NZ_CP144918.1"/>
</dbReference>
<dbReference type="SMART" id="SM00507">
    <property type="entry name" value="HNHc"/>
    <property type="match status" value="1"/>
</dbReference>
<feature type="region of interest" description="Disordered" evidence="1">
    <location>
        <begin position="1"/>
        <end position="35"/>
    </location>
</feature>
<keyword evidence="4" id="KW-1185">Reference proteome</keyword>
<organism evidence="3 4">
    <name type="scientific">Pelagerythrobacter marensis</name>
    <dbReference type="NCBI Taxonomy" id="543877"/>
    <lineage>
        <taxon>Bacteria</taxon>
        <taxon>Pseudomonadati</taxon>
        <taxon>Pseudomonadota</taxon>
        <taxon>Alphaproteobacteria</taxon>
        <taxon>Sphingomonadales</taxon>
        <taxon>Erythrobacteraceae</taxon>
        <taxon>Pelagerythrobacter</taxon>
    </lineage>
</organism>
<gene>
    <name evidence="3" type="ORF">V5F89_12400</name>
</gene>
<dbReference type="Proteomes" id="UP001335183">
    <property type="component" value="Chromosome"/>
</dbReference>
<dbReference type="Pfam" id="PF01844">
    <property type="entry name" value="HNH"/>
    <property type="match status" value="1"/>
</dbReference>
<feature type="domain" description="HNH nuclease" evidence="2">
    <location>
        <begin position="35"/>
        <end position="88"/>
    </location>
</feature>
<dbReference type="InterPro" id="IPR002711">
    <property type="entry name" value="HNH"/>
</dbReference>
<keyword evidence="3" id="KW-0540">Nuclease</keyword>
<dbReference type="CDD" id="cd00085">
    <property type="entry name" value="HNHc"/>
    <property type="match status" value="1"/>
</dbReference>
<evidence type="ECO:0000256" key="1">
    <source>
        <dbReference type="SAM" id="MobiDB-lite"/>
    </source>
</evidence>
<proteinExistence type="predicted"/>
<evidence type="ECO:0000259" key="2">
    <source>
        <dbReference type="SMART" id="SM00507"/>
    </source>
</evidence>
<evidence type="ECO:0000313" key="4">
    <source>
        <dbReference type="Proteomes" id="UP001335183"/>
    </source>
</evidence>
<dbReference type="InterPro" id="IPR003615">
    <property type="entry name" value="HNH_nuc"/>
</dbReference>
<name>A0ABZ2D1Y4_9SPHN</name>
<keyword evidence="3" id="KW-0255">Endonuclease</keyword>
<evidence type="ECO:0000313" key="3">
    <source>
        <dbReference type="EMBL" id="WWA47050.1"/>
    </source>
</evidence>
<sequence>MRPPVFRPPGWRERKPWQLQDGRKDRRKRGRAGMRDRAQVLAEEPFCRLCLAAGLHVRATVVDHIIPLAWGGSDERWNKQALCTACHDAKSAAERKNGPPADIARRLAKLKADWLASTS</sequence>
<protein>
    <submittedName>
        <fullName evidence="3">HNH endonuclease signature motif containing protein</fullName>
    </submittedName>
</protein>
<dbReference type="Gene3D" id="1.10.30.50">
    <property type="match status" value="1"/>
</dbReference>